<dbReference type="EMBL" id="DSIN01000014">
    <property type="protein sequence ID" value="HEF25029.1"/>
    <property type="molecule type" value="Genomic_DNA"/>
</dbReference>
<protein>
    <submittedName>
        <fullName evidence="1">Uncharacterized protein</fullName>
    </submittedName>
</protein>
<sequence length="59" mass="6028">MALPSSGFLHSGLAPWARCHPPSMAGGSSRGIHAARPTPRNLCSACTKVAIGAVWAICV</sequence>
<gene>
    <name evidence="1" type="ORF">ENP23_04580</name>
</gene>
<organism evidence="1">
    <name type="scientific">Pseudomonas graminis</name>
    <dbReference type="NCBI Taxonomy" id="158627"/>
    <lineage>
        <taxon>Bacteria</taxon>
        <taxon>Pseudomonadati</taxon>
        <taxon>Pseudomonadota</taxon>
        <taxon>Gammaproteobacteria</taxon>
        <taxon>Pseudomonadales</taxon>
        <taxon>Pseudomonadaceae</taxon>
        <taxon>Pseudomonas</taxon>
    </lineage>
</organism>
<comment type="caution">
    <text evidence="1">The sequence shown here is derived from an EMBL/GenBank/DDBJ whole genome shotgun (WGS) entry which is preliminary data.</text>
</comment>
<accession>A0A7C1WQ99</accession>
<proteinExistence type="predicted"/>
<dbReference type="AlphaFoldDB" id="A0A7C1WQ99"/>
<reference evidence="1" key="1">
    <citation type="journal article" date="2020" name="mSystems">
        <title>Genome- and Community-Level Interaction Insights into Carbon Utilization and Element Cycling Functions of Hydrothermarchaeota in Hydrothermal Sediment.</title>
        <authorList>
            <person name="Zhou Z."/>
            <person name="Liu Y."/>
            <person name="Xu W."/>
            <person name="Pan J."/>
            <person name="Luo Z.H."/>
            <person name="Li M."/>
        </authorList>
    </citation>
    <scope>NUCLEOTIDE SEQUENCE [LARGE SCALE GENOMIC DNA]</scope>
    <source>
        <strain evidence="1">SpSt-200</strain>
    </source>
</reference>
<name>A0A7C1WQ99_9PSED</name>
<evidence type="ECO:0000313" key="1">
    <source>
        <dbReference type="EMBL" id="HEF25029.1"/>
    </source>
</evidence>